<dbReference type="Proteomes" id="UP000053462">
    <property type="component" value="Unassembled WGS sequence"/>
</dbReference>
<protein>
    <recommendedName>
        <fullName evidence="3">Lipoprotein</fullName>
    </recommendedName>
</protein>
<dbReference type="AlphaFoldDB" id="A0A100XXJ6"/>
<sequence length="118" mass="12666">MKQSATKFPAILTVLLFGVVMLGCIGTQNFVYSKGKVIGPGSKLVYPFDGPTSLELKVSGNAPFTLLIISSDGSKELFKQANVTDVETMVKLPEGSWKVIIRNEGDSSISLDISLRGK</sequence>
<keyword evidence="2" id="KW-1185">Reference proteome</keyword>
<dbReference type="EMBL" id="LLYW01000025">
    <property type="protein sequence ID" value="KUH33045.1"/>
    <property type="molecule type" value="Genomic_DNA"/>
</dbReference>
<dbReference type="PROSITE" id="PS51257">
    <property type="entry name" value="PROKAR_LIPOPROTEIN"/>
    <property type="match status" value="1"/>
</dbReference>
<dbReference type="OrthoDB" id="101009at2157"/>
<comment type="caution">
    <text evidence="1">The sequence shown here is derived from an EMBL/GenBank/DDBJ whole genome shotgun (WGS) entry which is preliminary data.</text>
</comment>
<organism evidence="1 2">
    <name type="scientific">Thermococcus celericrescens</name>
    <dbReference type="NCBI Taxonomy" id="227598"/>
    <lineage>
        <taxon>Archaea</taxon>
        <taxon>Methanobacteriati</taxon>
        <taxon>Methanobacteriota</taxon>
        <taxon>Thermococci</taxon>
        <taxon>Thermococcales</taxon>
        <taxon>Thermococcaceae</taxon>
        <taxon>Thermococcus</taxon>
    </lineage>
</organism>
<name>A0A100XXJ6_9EURY</name>
<evidence type="ECO:0008006" key="3">
    <source>
        <dbReference type="Google" id="ProtNLM"/>
    </source>
</evidence>
<gene>
    <name evidence="1" type="ORF">APY94_07180</name>
</gene>
<accession>A0A100XXJ6</accession>
<dbReference type="RefSeq" id="WP_058938982.1">
    <property type="nucleotide sequence ID" value="NZ_LLYW01000025.1"/>
</dbReference>
<dbReference type="STRING" id="227598.APY94_07180"/>
<reference evidence="1 2" key="1">
    <citation type="submission" date="2015-10" db="EMBL/GenBank/DDBJ databases">
        <title>Draft genome sequence of Thermococcus celericrescens strain DSM 17994.</title>
        <authorList>
            <person name="Hong S.-J."/>
            <person name="Park C.-E."/>
            <person name="Shin J.-H."/>
        </authorList>
    </citation>
    <scope>NUCLEOTIDE SEQUENCE [LARGE SCALE GENOMIC DNA]</scope>
    <source>
        <strain evidence="1 2">DSM 17994</strain>
    </source>
</reference>
<proteinExistence type="predicted"/>
<evidence type="ECO:0000313" key="1">
    <source>
        <dbReference type="EMBL" id="KUH33045.1"/>
    </source>
</evidence>
<evidence type="ECO:0000313" key="2">
    <source>
        <dbReference type="Proteomes" id="UP000053462"/>
    </source>
</evidence>